<dbReference type="InterPro" id="IPR036975">
    <property type="entry name" value="Importin-a_IBB_sf"/>
</dbReference>
<dbReference type="AlphaFoldDB" id="M3Y0P0"/>
<dbReference type="Pfam" id="PF13513">
    <property type="entry name" value="HEAT_EZ"/>
    <property type="match status" value="2"/>
</dbReference>
<dbReference type="InterPro" id="IPR011989">
    <property type="entry name" value="ARM-like"/>
</dbReference>
<name>M3Y0P0_MUSPF</name>
<dbReference type="SMART" id="SM00185">
    <property type="entry name" value="ARM"/>
    <property type="match status" value="5"/>
</dbReference>
<dbReference type="GO" id="GO:0006606">
    <property type="term" value="P:protein import into nucleus"/>
    <property type="evidence" value="ECO:0007669"/>
    <property type="project" value="InterPro"/>
</dbReference>
<evidence type="ECO:0000256" key="1">
    <source>
        <dbReference type="ARBA" id="ARBA00010394"/>
    </source>
</evidence>
<keyword evidence="2" id="KW-0813">Transport</keyword>
<dbReference type="OMA" id="QVIMEEF"/>
<dbReference type="InterPro" id="IPR016024">
    <property type="entry name" value="ARM-type_fold"/>
</dbReference>
<dbReference type="EMBL" id="AEYP01011527">
    <property type="status" value="NOT_ANNOTATED_CDS"/>
    <property type="molecule type" value="Genomic_DNA"/>
</dbReference>
<reference evidence="5" key="1">
    <citation type="submission" date="2024-06" db="UniProtKB">
        <authorList>
            <consortium name="Ensembl"/>
        </authorList>
    </citation>
    <scope>IDENTIFICATION</scope>
</reference>
<dbReference type="STRING" id="9669.ENSMPUP00000004891"/>
<dbReference type="Gene3D" id="1.25.10.10">
    <property type="entry name" value="Leucine-rich Repeat Variant"/>
    <property type="match status" value="1"/>
</dbReference>
<comment type="similarity">
    <text evidence="1">Belongs to the importin alpha family.</text>
</comment>
<evidence type="ECO:0000313" key="5">
    <source>
        <dbReference type="Ensembl" id="ENSMPUP00000004891.1"/>
    </source>
</evidence>
<dbReference type="Pfam" id="PF01749">
    <property type="entry name" value="IBB"/>
    <property type="match status" value="1"/>
</dbReference>
<evidence type="ECO:0000256" key="3">
    <source>
        <dbReference type="ARBA" id="ARBA00022927"/>
    </source>
</evidence>
<dbReference type="SUPFAM" id="SSF48371">
    <property type="entry name" value="ARM repeat"/>
    <property type="match status" value="1"/>
</dbReference>
<dbReference type="InParanoid" id="M3Y0P0"/>
<sequence>IVVNVELRKAKKDDQMLIRRNLMRLLLHCGENHTNQGAVNWSVDDIIKGINSNNESQLWVTQAVRKLLSGEKQPPIDSIIWAGLIPKCVSFLGRSDHSSIQFESAWALTNLASGTSDVTKAEEDASAIPTSISLLASPHAHIREQAVWALGNIEGDSSVFGDFIITYGQLTPPLALLAIPDTMWYLPNLAWTLSNFCCNKHPAPPLEAVKQILPTLVPLLHRDDPEVMADTCWAICYLPDGPNEWIEMSVKTRVIPQLMNLLGATKSSIVTQIIGNAVMETDEQIHIVIDAGALAVFPSLLMNPKINIQKEALWTMSNITAGHQEKIQQVVNHGLPFLSDVLSKSDLQTQKEAVWAVINHTRGRMFEQIVYLVHCGIIESLRNLSTVKDTKGI</sequence>
<evidence type="ECO:0000256" key="2">
    <source>
        <dbReference type="ARBA" id="ARBA00022448"/>
    </source>
</evidence>
<accession>M3Y0P0</accession>
<dbReference type="eggNOG" id="KOG0166">
    <property type="taxonomic scope" value="Eukaryota"/>
</dbReference>
<dbReference type="GeneTree" id="ENSGT01050000244891"/>
<dbReference type="GO" id="GO:0061608">
    <property type="term" value="F:nuclear import signal receptor activity"/>
    <property type="evidence" value="ECO:0007669"/>
    <property type="project" value="InterPro"/>
</dbReference>
<feature type="domain" description="IBB" evidence="4">
    <location>
        <begin position="3"/>
        <end position="57"/>
    </location>
</feature>
<evidence type="ECO:0000259" key="4">
    <source>
        <dbReference type="Pfam" id="PF01749"/>
    </source>
</evidence>
<keyword evidence="3" id="KW-0653">Protein transport</keyword>
<dbReference type="PANTHER" id="PTHR23316">
    <property type="entry name" value="IMPORTIN ALPHA"/>
    <property type="match status" value="1"/>
</dbReference>
<proteinExistence type="inferred from homology"/>
<dbReference type="Pfam" id="PF00514">
    <property type="entry name" value="Arm"/>
    <property type="match status" value="2"/>
</dbReference>
<organism evidence="5">
    <name type="scientific">Mustela putorius furo</name>
    <name type="common">European domestic ferret</name>
    <name type="synonym">Mustela furo</name>
    <dbReference type="NCBI Taxonomy" id="9669"/>
    <lineage>
        <taxon>Eukaryota</taxon>
        <taxon>Metazoa</taxon>
        <taxon>Chordata</taxon>
        <taxon>Craniata</taxon>
        <taxon>Vertebrata</taxon>
        <taxon>Euteleostomi</taxon>
        <taxon>Mammalia</taxon>
        <taxon>Eutheria</taxon>
        <taxon>Laurasiatheria</taxon>
        <taxon>Carnivora</taxon>
        <taxon>Caniformia</taxon>
        <taxon>Musteloidea</taxon>
        <taxon>Mustelidae</taxon>
        <taxon>Mustelinae</taxon>
        <taxon>Mustela</taxon>
    </lineage>
</organism>
<dbReference type="InterPro" id="IPR000225">
    <property type="entry name" value="Armadillo"/>
</dbReference>
<dbReference type="Ensembl" id="ENSMPUT00000004975.1">
    <property type="protein sequence ID" value="ENSMPUP00000004891.1"/>
    <property type="gene ID" value="ENSMPUG00000004930.1"/>
</dbReference>
<dbReference type="Gene3D" id="1.20.5.690">
    <property type="entry name" value="Importin-alpha, importin-beta-binding domain"/>
    <property type="match status" value="1"/>
</dbReference>
<dbReference type="InterPro" id="IPR002652">
    <property type="entry name" value="Importin-a_IBB"/>
</dbReference>
<protein>
    <recommendedName>
        <fullName evidence="4">IBB domain-containing protein</fullName>
    </recommendedName>
</protein>